<protein>
    <submittedName>
        <fullName evidence="1">Uncharacterized protein</fullName>
    </submittedName>
</protein>
<evidence type="ECO:0000313" key="1">
    <source>
        <dbReference type="EMBL" id="RRT33647.1"/>
    </source>
</evidence>
<accession>A0A426X2F5</accession>
<sequence length="68" mass="7662">MGLRWEFARRFAEKIGKLTGNTSGDRRKKIIRLATRMPEAIGLTGLESLNQAPLFVELARNLSLLVVH</sequence>
<proteinExistence type="predicted"/>
<comment type="caution">
    <text evidence="1">The sequence shown here is derived from an EMBL/GenBank/DDBJ whole genome shotgun (WGS) entry which is preliminary data.</text>
</comment>
<evidence type="ECO:0000313" key="2">
    <source>
        <dbReference type="Proteomes" id="UP000287651"/>
    </source>
</evidence>
<reference evidence="1 2" key="1">
    <citation type="journal article" date="2014" name="Agronomy (Basel)">
        <title>A Draft Genome Sequence for Ensete ventricosum, the Drought-Tolerant Tree Against Hunger.</title>
        <authorList>
            <person name="Harrison J."/>
            <person name="Moore K.A."/>
            <person name="Paszkiewicz K."/>
            <person name="Jones T."/>
            <person name="Grant M."/>
            <person name="Ambacheew D."/>
            <person name="Muzemil S."/>
            <person name="Studholme D.J."/>
        </authorList>
    </citation>
    <scope>NUCLEOTIDE SEQUENCE [LARGE SCALE GENOMIC DNA]</scope>
</reference>
<organism evidence="1 2">
    <name type="scientific">Ensete ventricosum</name>
    <name type="common">Abyssinian banana</name>
    <name type="synonym">Musa ensete</name>
    <dbReference type="NCBI Taxonomy" id="4639"/>
    <lineage>
        <taxon>Eukaryota</taxon>
        <taxon>Viridiplantae</taxon>
        <taxon>Streptophyta</taxon>
        <taxon>Embryophyta</taxon>
        <taxon>Tracheophyta</taxon>
        <taxon>Spermatophyta</taxon>
        <taxon>Magnoliopsida</taxon>
        <taxon>Liliopsida</taxon>
        <taxon>Zingiberales</taxon>
        <taxon>Musaceae</taxon>
        <taxon>Ensete</taxon>
    </lineage>
</organism>
<gene>
    <name evidence="1" type="ORF">B296_00046988</name>
</gene>
<dbReference type="EMBL" id="AMZH03028550">
    <property type="protein sequence ID" value="RRT33647.1"/>
    <property type="molecule type" value="Genomic_DNA"/>
</dbReference>
<dbReference type="Proteomes" id="UP000287651">
    <property type="component" value="Unassembled WGS sequence"/>
</dbReference>
<dbReference type="AlphaFoldDB" id="A0A426X2F5"/>
<name>A0A426X2F5_ENSVE</name>